<dbReference type="SUPFAM" id="SSF54523">
    <property type="entry name" value="Pili subunits"/>
    <property type="match status" value="1"/>
</dbReference>
<keyword evidence="4" id="KW-1185">Reference proteome</keyword>
<reference evidence="3 4" key="1">
    <citation type="submission" date="2020-05" db="EMBL/GenBank/DDBJ databases">
        <title>Complete closed genome sequence of Defluviicoccus vanus.</title>
        <authorList>
            <person name="Bessarab I."/>
            <person name="Arumugam K."/>
            <person name="Maszenan A.M."/>
            <person name="Seviour R.J."/>
            <person name="Williams R.B."/>
        </authorList>
    </citation>
    <scope>NUCLEOTIDE SEQUENCE [LARGE SCALE GENOMIC DNA]</scope>
    <source>
        <strain evidence="3 4">Ben 114</strain>
    </source>
</reference>
<feature type="transmembrane region" description="Helical" evidence="1">
    <location>
        <begin position="20"/>
        <end position="42"/>
    </location>
</feature>
<evidence type="ECO:0000313" key="4">
    <source>
        <dbReference type="Proteomes" id="UP000516369"/>
    </source>
</evidence>
<dbReference type="Gene3D" id="3.30.700.10">
    <property type="entry name" value="Glycoprotein, Type 4 Pilin"/>
    <property type="match status" value="1"/>
</dbReference>
<dbReference type="PROSITE" id="PS00409">
    <property type="entry name" value="PROKAR_NTER_METHYL"/>
    <property type="match status" value="1"/>
</dbReference>
<dbReference type="KEGG" id="dvn:HQ394_10955"/>
<organism evidence="3 4">
    <name type="scientific">Defluviicoccus vanus</name>
    <dbReference type="NCBI Taxonomy" id="111831"/>
    <lineage>
        <taxon>Bacteria</taxon>
        <taxon>Pseudomonadati</taxon>
        <taxon>Pseudomonadota</taxon>
        <taxon>Alphaproteobacteria</taxon>
        <taxon>Rhodospirillales</taxon>
        <taxon>Rhodospirillaceae</taxon>
        <taxon>Defluviicoccus</taxon>
    </lineage>
</organism>
<dbReference type="Pfam" id="PF07963">
    <property type="entry name" value="N_methyl"/>
    <property type="match status" value="1"/>
</dbReference>
<name>A0A7H1N205_9PROT</name>
<dbReference type="GO" id="GO:0015628">
    <property type="term" value="P:protein secretion by the type II secretion system"/>
    <property type="evidence" value="ECO:0007669"/>
    <property type="project" value="InterPro"/>
</dbReference>
<keyword evidence="1" id="KW-1133">Transmembrane helix</keyword>
<dbReference type="EMBL" id="CP053923">
    <property type="protein sequence ID" value="QNT69741.1"/>
    <property type="molecule type" value="Genomic_DNA"/>
</dbReference>
<dbReference type="AlphaFoldDB" id="A0A7H1N205"/>
<dbReference type="Pfam" id="PF08334">
    <property type="entry name" value="T2SSG"/>
    <property type="match status" value="1"/>
</dbReference>
<sequence length="154" mass="16546">MQRFSRPAGAESSSRLAGAAGFTLLEILVVLVILGLLAAVVAGPQIFRQLGAAKSEAAKLQLQLDRIGGSLDLYRLDVGRYPSQAEGLAALVDQPAGVARWNGPYLKKRESLTDPWGRPFGFRIPGQHGEYDLWSTGADGIEGGEGENRDIVNW</sequence>
<dbReference type="InterPro" id="IPR045584">
    <property type="entry name" value="Pilin-like"/>
</dbReference>
<feature type="domain" description="Type II secretion system protein GspG C-terminal" evidence="2">
    <location>
        <begin position="46"/>
        <end position="154"/>
    </location>
</feature>
<dbReference type="GO" id="GO:0015627">
    <property type="term" value="C:type II protein secretion system complex"/>
    <property type="evidence" value="ECO:0007669"/>
    <property type="project" value="InterPro"/>
</dbReference>
<evidence type="ECO:0000259" key="2">
    <source>
        <dbReference type="Pfam" id="PF08334"/>
    </source>
</evidence>
<proteinExistence type="predicted"/>
<dbReference type="InterPro" id="IPR010054">
    <property type="entry name" value="Type2_sec_GspG"/>
</dbReference>
<keyword evidence="1" id="KW-0812">Transmembrane</keyword>
<evidence type="ECO:0000313" key="3">
    <source>
        <dbReference type="EMBL" id="QNT69741.1"/>
    </source>
</evidence>
<dbReference type="InterPro" id="IPR012902">
    <property type="entry name" value="N_methyl_site"/>
</dbReference>
<evidence type="ECO:0000256" key="1">
    <source>
        <dbReference type="SAM" id="Phobius"/>
    </source>
</evidence>
<dbReference type="NCBIfam" id="TIGR02532">
    <property type="entry name" value="IV_pilin_GFxxxE"/>
    <property type="match status" value="1"/>
</dbReference>
<accession>A0A7H1N205</accession>
<dbReference type="Proteomes" id="UP000516369">
    <property type="component" value="Chromosome"/>
</dbReference>
<dbReference type="InterPro" id="IPR013545">
    <property type="entry name" value="T2SS_protein-GspG_C"/>
</dbReference>
<gene>
    <name evidence="3" type="primary">gspG</name>
    <name evidence="3" type="ORF">HQ394_10955</name>
</gene>
<dbReference type="NCBIfam" id="TIGR01710">
    <property type="entry name" value="typeII_sec_gspG"/>
    <property type="match status" value="1"/>
</dbReference>
<keyword evidence="1" id="KW-0472">Membrane</keyword>
<protein>
    <submittedName>
        <fullName evidence="3">Type II secretion system major pseudopilin GspG</fullName>
    </submittedName>
</protein>